<evidence type="ECO:0000313" key="1">
    <source>
        <dbReference type="EMBL" id="MEZ0163407.1"/>
    </source>
</evidence>
<accession>A0ABV4GVT3</accession>
<dbReference type="EMBL" id="JBGFTU010000001">
    <property type="protein sequence ID" value="MEZ0163407.1"/>
    <property type="molecule type" value="Genomic_DNA"/>
</dbReference>
<reference evidence="1 2" key="1">
    <citation type="submission" date="2024-07" db="EMBL/GenBank/DDBJ databases">
        <authorList>
            <person name="Thanompreechachai J."/>
            <person name="Duangmal K."/>
        </authorList>
    </citation>
    <scope>NUCLEOTIDE SEQUENCE [LARGE SCALE GENOMIC DNA]</scope>
    <source>
        <strain evidence="1 2">LSe6-4</strain>
    </source>
</reference>
<dbReference type="Proteomes" id="UP001565927">
    <property type="component" value="Unassembled WGS sequence"/>
</dbReference>
<organism evidence="1 2">
    <name type="scientific">Kineococcus halophytocola</name>
    <dbReference type="NCBI Taxonomy" id="3234027"/>
    <lineage>
        <taxon>Bacteria</taxon>
        <taxon>Bacillati</taxon>
        <taxon>Actinomycetota</taxon>
        <taxon>Actinomycetes</taxon>
        <taxon>Kineosporiales</taxon>
        <taxon>Kineosporiaceae</taxon>
        <taxon>Kineococcus</taxon>
    </lineage>
</organism>
<evidence type="ECO:0000313" key="2">
    <source>
        <dbReference type="Proteomes" id="UP001565927"/>
    </source>
</evidence>
<comment type="caution">
    <text evidence="1">The sequence shown here is derived from an EMBL/GenBank/DDBJ whole genome shotgun (WGS) entry which is preliminary data.</text>
</comment>
<dbReference type="RefSeq" id="WP_370439654.1">
    <property type="nucleotide sequence ID" value="NZ_JBGFTU010000001.1"/>
</dbReference>
<keyword evidence="2" id="KW-1185">Reference proteome</keyword>
<name>A0ABV4GVT3_9ACTN</name>
<gene>
    <name evidence="1" type="ORF">AB2L27_01360</name>
</gene>
<protein>
    <submittedName>
        <fullName evidence="1">Uncharacterized protein</fullName>
    </submittedName>
</protein>
<proteinExistence type="predicted"/>
<sequence length="58" mass="6145">MQAGHLDLAAARDSLLDRSRTPDLPDAPRTTLLRALSGAVTTIDRAAPPEQLLLGEPV</sequence>